<dbReference type="GO" id="GO:0005524">
    <property type="term" value="F:ATP binding"/>
    <property type="evidence" value="ECO:0007669"/>
    <property type="project" value="UniProtKB-UniRule"/>
</dbReference>
<feature type="domain" description="UvrD-like helicase C-terminal" evidence="16">
    <location>
        <begin position="346"/>
        <end position="669"/>
    </location>
</feature>
<evidence type="ECO:0000256" key="9">
    <source>
        <dbReference type="ARBA" id="ARBA00023204"/>
    </source>
</evidence>
<dbReference type="PANTHER" id="PTHR11070:SF55">
    <property type="entry name" value="DNA 3'-5' HELICASE"/>
    <property type="match status" value="1"/>
</dbReference>
<keyword evidence="18" id="KW-1185">Reference proteome</keyword>
<keyword evidence="5 14" id="KW-0347">Helicase</keyword>
<dbReference type="GO" id="GO:0003677">
    <property type="term" value="F:DNA binding"/>
    <property type="evidence" value="ECO:0007669"/>
    <property type="project" value="UniProtKB-KW"/>
</dbReference>
<keyword evidence="7 14" id="KW-0067">ATP-binding</keyword>
<dbReference type="Gene3D" id="3.90.320.10">
    <property type="match status" value="1"/>
</dbReference>
<evidence type="ECO:0000313" key="17">
    <source>
        <dbReference type="EMBL" id="ROR81351.1"/>
    </source>
</evidence>
<proteinExistence type="predicted"/>
<dbReference type="Pfam" id="PF00580">
    <property type="entry name" value="UvrD-helicase"/>
    <property type="match status" value="1"/>
</dbReference>
<dbReference type="InterPro" id="IPR014017">
    <property type="entry name" value="DNA_helicase_UvrD-like_C"/>
</dbReference>
<dbReference type="InterPro" id="IPR038726">
    <property type="entry name" value="PDDEXK_AddAB-type"/>
</dbReference>
<comment type="caution">
    <text evidence="17">The sequence shown here is derived from an EMBL/GenBank/DDBJ whole genome shotgun (WGS) entry which is preliminary data.</text>
</comment>
<dbReference type="GO" id="GO:0033202">
    <property type="term" value="C:DNA helicase complex"/>
    <property type="evidence" value="ECO:0007669"/>
    <property type="project" value="TreeGrafter"/>
</dbReference>
<dbReference type="EC" id="5.6.2.4" evidence="12"/>
<evidence type="ECO:0000256" key="10">
    <source>
        <dbReference type="ARBA" id="ARBA00023235"/>
    </source>
</evidence>
<protein>
    <recommendedName>
        <fullName evidence="12">DNA 3'-5' helicase</fullName>
        <ecNumber evidence="12">5.6.2.4</ecNumber>
    </recommendedName>
</protein>
<keyword evidence="6" id="KW-0269">Exonuclease</keyword>
<evidence type="ECO:0000256" key="2">
    <source>
        <dbReference type="ARBA" id="ARBA00022741"/>
    </source>
</evidence>
<evidence type="ECO:0000256" key="7">
    <source>
        <dbReference type="ARBA" id="ARBA00022840"/>
    </source>
</evidence>
<comment type="catalytic activity">
    <reaction evidence="13">
        <text>ATP + H2O = ADP + phosphate + H(+)</text>
        <dbReference type="Rhea" id="RHEA:13065"/>
        <dbReference type="ChEBI" id="CHEBI:15377"/>
        <dbReference type="ChEBI" id="CHEBI:15378"/>
        <dbReference type="ChEBI" id="CHEBI:30616"/>
        <dbReference type="ChEBI" id="CHEBI:43474"/>
        <dbReference type="ChEBI" id="CHEBI:456216"/>
        <dbReference type="EC" id="5.6.2.4"/>
    </reaction>
</comment>
<keyword evidence="10" id="KW-0413">Isomerase</keyword>
<dbReference type="Gene3D" id="3.40.50.300">
    <property type="entry name" value="P-loop containing nucleotide triphosphate hydrolases"/>
    <property type="match status" value="3"/>
</dbReference>
<dbReference type="EMBL" id="RKHL01000001">
    <property type="protein sequence ID" value="ROR81351.1"/>
    <property type="molecule type" value="Genomic_DNA"/>
</dbReference>
<evidence type="ECO:0000259" key="16">
    <source>
        <dbReference type="PROSITE" id="PS51217"/>
    </source>
</evidence>
<accession>A0A3N2C1H1</accession>
<dbReference type="PANTHER" id="PTHR11070">
    <property type="entry name" value="UVRD / RECB / PCRA DNA HELICASE FAMILY MEMBER"/>
    <property type="match status" value="1"/>
</dbReference>
<feature type="domain" description="UvrD-like helicase ATP-binding" evidence="15">
    <location>
        <begin position="19"/>
        <end position="345"/>
    </location>
</feature>
<keyword evidence="3" id="KW-0227">DNA damage</keyword>
<dbReference type="InterPro" id="IPR000212">
    <property type="entry name" value="DNA_helicase_UvrD/REP"/>
</dbReference>
<keyword evidence="9" id="KW-0234">DNA repair</keyword>
<evidence type="ECO:0000256" key="6">
    <source>
        <dbReference type="ARBA" id="ARBA00022839"/>
    </source>
</evidence>
<comment type="catalytic activity">
    <reaction evidence="11">
        <text>Couples ATP hydrolysis with the unwinding of duplex DNA by translocating in the 3'-5' direction.</text>
        <dbReference type="EC" id="5.6.2.4"/>
    </reaction>
</comment>
<name>A0A3N2C1H1_9MICO</name>
<evidence type="ECO:0000256" key="13">
    <source>
        <dbReference type="ARBA" id="ARBA00048988"/>
    </source>
</evidence>
<dbReference type="GO" id="GO:0004527">
    <property type="term" value="F:exonuclease activity"/>
    <property type="evidence" value="ECO:0007669"/>
    <property type="project" value="UniProtKB-KW"/>
</dbReference>
<evidence type="ECO:0000256" key="14">
    <source>
        <dbReference type="PROSITE-ProRule" id="PRU00560"/>
    </source>
</evidence>
<dbReference type="Proteomes" id="UP000266915">
    <property type="component" value="Unassembled WGS sequence"/>
</dbReference>
<evidence type="ECO:0000256" key="4">
    <source>
        <dbReference type="ARBA" id="ARBA00022801"/>
    </source>
</evidence>
<keyword evidence="2 14" id="KW-0547">Nucleotide-binding</keyword>
<dbReference type="GO" id="GO:0005829">
    <property type="term" value="C:cytosol"/>
    <property type="evidence" value="ECO:0007669"/>
    <property type="project" value="TreeGrafter"/>
</dbReference>
<evidence type="ECO:0000256" key="8">
    <source>
        <dbReference type="ARBA" id="ARBA00023125"/>
    </source>
</evidence>
<evidence type="ECO:0000256" key="11">
    <source>
        <dbReference type="ARBA" id="ARBA00034617"/>
    </source>
</evidence>
<dbReference type="GO" id="GO:0043138">
    <property type="term" value="F:3'-5' DNA helicase activity"/>
    <property type="evidence" value="ECO:0007669"/>
    <property type="project" value="UniProtKB-EC"/>
</dbReference>
<dbReference type="InterPro" id="IPR027417">
    <property type="entry name" value="P-loop_NTPase"/>
</dbReference>
<feature type="binding site" evidence="14">
    <location>
        <begin position="40"/>
        <end position="47"/>
    </location>
    <ligand>
        <name>ATP</name>
        <dbReference type="ChEBI" id="CHEBI:30616"/>
    </ligand>
</feature>
<dbReference type="CDD" id="cd17932">
    <property type="entry name" value="DEXQc_UvrD"/>
    <property type="match status" value="1"/>
</dbReference>
<evidence type="ECO:0000313" key="18">
    <source>
        <dbReference type="Proteomes" id="UP000266915"/>
    </source>
</evidence>
<dbReference type="Gene3D" id="1.10.486.10">
    <property type="entry name" value="PCRA, domain 4"/>
    <property type="match status" value="1"/>
</dbReference>
<keyword evidence="4 14" id="KW-0378">Hydrolase</keyword>
<organism evidence="17 18">
    <name type="scientific">Plantibacter flavus</name>
    <dbReference type="NCBI Taxonomy" id="150123"/>
    <lineage>
        <taxon>Bacteria</taxon>
        <taxon>Bacillati</taxon>
        <taxon>Actinomycetota</taxon>
        <taxon>Actinomycetes</taxon>
        <taxon>Micrococcales</taxon>
        <taxon>Microbacteriaceae</taxon>
        <taxon>Plantibacter</taxon>
    </lineage>
</organism>
<dbReference type="GO" id="GO:0000725">
    <property type="term" value="P:recombinational repair"/>
    <property type="evidence" value="ECO:0007669"/>
    <property type="project" value="TreeGrafter"/>
</dbReference>
<dbReference type="SUPFAM" id="SSF52540">
    <property type="entry name" value="P-loop containing nucleoside triphosphate hydrolases"/>
    <property type="match status" value="1"/>
</dbReference>
<keyword evidence="8" id="KW-0238">DNA-binding</keyword>
<evidence type="ECO:0000259" key="15">
    <source>
        <dbReference type="PROSITE" id="PS51198"/>
    </source>
</evidence>
<gene>
    <name evidence="17" type="ORF">EDD42_1407</name>
</gene>
<dbReference type="Pfam" id="PF12705">
    <property type="entry name" value="PDDEXK_1"/>
    <property type="match status" value="1"/>
</dbReference>
<dbReference type="PROSITE" id="PS51198">
    <property type="entry name" value="UVRD_HELICASE_ATP_BIND"/>
    <property type="match status" value="1"/>
</dbReference>
<evidence type="ECO:0000256" key="1">
    <source>
        <dbReference type="ARBA" id="ARBA00022722"/>
    </source>
</evidence>
<dbReference type="InterPro" id="IPR014016">
    <property type="entry name" value="UvrD-like_ATP-bd"/>
</dbReference>
<reference evidence="17 18" key="1">
    <citation type="submission" date="2018-11" db="EMBL/GenBank/DDBJ databases">
        <title>Sequencing the genomes of 1000 actinobacteria strains.</title>
        <authorList>
            <person name="Klenk H.-P."/>
        </authorList>
    </citation>
    <scope>NUCLEOTIDE SEQUENCE [LARGE SCALE GENOMIC DNA]</scope>
    <source>
        <strain evidence="17 18">DSM 14012</strain>
    </source>
</reference>
<sequence length="1091" mass="119188">MSTEETYSAEMLAGLLGLPQPTTQQVEVIEAPMAPVLVVAGAGSGKTETMASRVVWLLANRHVSVDGILGLTFTRKAAGELAARIGKRIAALQDIGILDPAADALFDRPEVSTYNAYANALFRDNALLVGREPESVLLSEASAWRLARRVVVRHGDERLATLGKSVDQVAELVLSLSHELAEIDGTTEELLGFVERFVGIGELPDGGRGAYAQIDQAVEVVGALPVLLDLAHRYADEKRRQGLVEFSDQVALALAACERSPKVAAVARDRAGVVLLDEYQDTSVVQTRLLSTLFADHPVMAVGDPHQSIYGWRGASAANLARFSRDFGREVAATQFNLSTSWRNDRTVLEAANVLVRPLQQQAQTAGKLRVLDLEPKPGAGAGSLAVEFPETGAEEIRVVAEWCADRLLAERGGDPAGSAAILFRARRPMQEFADGLAALGVPHHILGLGGLLSSPEIVDVTAALRVIHDPGAGSSLIRLLSGPRWRIGVHDLGHLVEVARYLQAIDWKTKRYDAELAARLRESVADDDGRSIIDALDFIAADRVPAGLAAGFTDEARSRLREAGLVFASLRRRAGSGLPDLVRAVERELRLDIEVVANESTGSAARAPARLQAFHDEVISFIQAEEQVTLGSLLAWIDRSLARDDLGPASDAPDQGAVQLLTIHGSKGLEWDHVAIPRLVVDELPAKPKDGKGWVRLGTLPYDFRGDAAELPEFAWRTAETRKEVVDAQLAFSEALGERALDEERRLAYVAVTRAKHDLLLTGSFWSGDRKRPRAASTYLLELASAGAIAPLPAASAFEENPVDSGAAVLDWPLDPLGARRSVVERAAAEVDQRRGRSESELLATLGPLENELTLLLEERRRAATTTARGELPVRIPASKFKEFVTEPEAALERLRRPVPQRPYRQTRLGTRFHSWVEAHYGRFGLQELVDALPEELDVERPGPDASEGIGFDELTERFLASEWADVRPIEVETEIHVPLGDTGRVVVCKLDAVFERGDRFEIVDWKTGAVPTTPEDVRNASFQLALYRLAYAHHREVDPERIDAVLYYVSHDVQLRPERLYSEEELLSEWERSFGEAAESQSSNDEVSI</sequence>
<dbReference type="InterPro" id="IPR011604">
    <property type="entry name" value="PDDEXK-like_dom_sf"/>
</dbReference>
<dbReference type="AlphaFoldDB" id="A0A3N2C1H1"/>
<evidence type="ECO:0000256" key="12">
    <source>
        <dbReference type="ARBA" id="ARBA00034808"/>
    </source>
</evidence>
<dbReference type="PROSITE" id="PS51217">
    <property type="entry name" value="UVRD_HELICASE_CTER"/>
    <property type="match status" value="1"/>
</dbReference>
<evidence type="ECO:0000256" key="5">
    <source>
        <dbReference type="ARBA" id="ARBA00022806"/>
    </source>
</evidence>
<dbReference type="Pfam" id="PF13361">
    <property type="entry name" value="UvrD_C"/>
    <property type="match status" value="1"/>
</dbReference>
<evidence type="ECO:0000256" key="3">
    <source>
        <dbReference type="ARBA" id="ARBA00022763"/>
    </source>
</evidence>
<keyword evidence="1" id="KW-0540">Nuclease</keyword>